<dbReference type="PROSITE" id="PS51186">
    <property type="entry name" value="GNAT"/>
    <property type="match status" value="1"/>
</dbReference>
<dbReference type="InterPro" id="IPR016181">
    <property type="entry name" value="Acyl_CoA_acyltransferase"/>
</dbReference>
<organism evidence="2">
    <name type="scientific">marine sediment metagenome</name>
    <dbReference type="NCBI Taxonomy" id="412755"/>
    <lineage>
        <taxon>unclassified sequences</taxon>
        <taxon>metagenomes</taxon>
        <taxon>ecological metagenomes</taxon>
    </lineage>
</organism>
<evidence type="ECO:0000259" key="1">
    <source>
        <dbReference type="PROSITE" id="PS51186"/>
    </source>
</evidence>
<dbReference type="EMBL" id="BARU01041691">
    <property type="protein sequence ID" value="GAH77317.1"/>
    <property type="molecule type" value="Genomic_DNA"/>
</dbReference>
<dbReference type="Gene3D" id="3.40.630.30">
    <property type="match status" value="1"/>
</dbReference>
<dbReference type="Pfam" id="PF13302">
    <property type="entry name" value="Acetyltransf_3"/>
    <property type="match status" value="1"/>
</dbReference>
<dbReference type="InterPro" id="IPR000182">
    <property type="entry name" value="GNAT_dom"/>
</dbReference>
<dbReference type="SUPFAM" id="SSF55729">
    <property type="entry name" value="Acyl-CoA N-acyltransferases (Nat)"/>
    <property type="match status" value="1"/>
</dbReference>
<protein>
    <recommendedName>
        <fullName evidence="1">N-acetyltransferase domain-containing protein</fullName>
    </recommendedName>
</protein>
<proteinExistence type="predicted"/>
<sequence>MIVGEKVHLRALEKSDLAKLWKWLNDEEVMWFWAEPCSIQSLAEVEQWFAKLQETAGRFSKQFIIENEEGAPIGRIFYEHLDTRHQRTEVSMQIGEKEQWGRGYGTDAMIAFLDYLFNELGLHRVYLRVESYNTRALKCYEKCGFTQEGILRHHVFTRGDYYDDLMMGILRDEFNQRHRRDVNSNEPA</sequence>
<accession>X1I6H7</accession>
<comment type="caution">
    <text evidence="2">The sequence shown here is derived from an EMBL/GenBank/DDBJ whole genome shotgun (WGS) entry which is preliminary data.</text>
</comment>
<gene>
    <name evidence="2" type="ORF">S03H2_64217</name>
</gene>
<evidence type="ECO:0000313" key="2">
    <source>
        <dbReference type="EMBL" id="GAH77317.1"/>
    </source>
</evidence>
<dbReference type="AlphaFoldDB" id="X1I6H7"/>
<dbReference type="PANTHER" id="PTHR43415:SF3">
    <property type="entry name" value="GNAT-FAMILY ACETYLTRANSFERASE"/>
    <property type="match status" value="1"/>
</dbReference>
<dbReference type="PANTHER" id="PTHR43415">
    <property type="entry name" value="SPERMIDINE N(1)-ACETYLTRANSFERASE"/>
    <property type="match status" value="1"/>
</dbReference>
<feature type="domain" description="N-acetyltransferase" evidence="1">
    <location>
        <begin position="7"/>
        <end position="168"/>
    </location>
</feature>
<dbReference type="GO" id="GO:0016747">
    <property type="term" value="F:acyltransferase activity, transferring groups other than amino-acyl groups"/>
    <property type="evidence" value="ECO:0007669"/>
    <property type="project" value="InterPro"/>
</dbReference>
<reference evidence="2" key="1">
    <citation type="journal article" date="2014" name="Front. Microbiol.">
        <title>High frequency of phylogenetically diverse reductive dehalogenase-homologous genes in deep subseafloor sedimentary metagenomes.</title>
        <authorList>
            <person name="Kawai M."/>
            <person name="Futagami T."/>
            <person name="Toyoda A."/>
            <person name="Takaki Y."/>
            <person name="Nishi S."/>
            <person name="Hori S."/>
            <person name="Arai W."/>
            <person name="Tsubouchi T."/>
            <person name="Morono Y."/>
            <person name="Uchiyama I."/>
            <person name="Ito T."/>
            <person name="Fujiyama A."/>
            <person name="Inagaki F."/>
            <person name="Takami H."/>
        </authorList>
    </citation>
    <scope>NUCLEOTIDE SEQUENCE</scope>
    <source>
        <strain evidence="2">Expedition CK06-06</strain>
    </source>
</reference>
<name>X1I6H7_9ZZZZ</name>